<evidence type="ECO:0000256" key="1">
    <source>
        <dbReference type="ARBA" id="ARBA00004141"/>
    </source>
</evidence>
<sequence>MTFLRDTGLIYWSQLRANLRNPVWVIIGLMQPIIYLVLFGPLVKGVAPALGPGADPWKILTPALVIQTGLFGALFVGFGIVAEWRAGVIERQRVTPAPRGALLLGRVLKDMTVLTVQALVLVGVATVAFGLRPDPLGLVLSLALIAVMGGGLAAASYALGLWARSEDTLASLLNSVSVPIMLLSGILLPMTVGPKWLQNIAKANPFSHTVDAARALFRGDFGAREVYIGTVVTLAVSALLVVIAARSFARENA</sequence>
<dbReference type="PANTHER" id="PTHR43077:SF10">
    <property type="entry name" value="TRANSPORT PERMEASE PROTEIN"/>
    <property type="match status" value="1"/>
</dbReference>
<accession>A0A0B8N4D9</accession>
<dbReference type="PROSITE" id="PS51012">
    <property type="entry name" value="ABC_TM2"/>
    <property type="match status" value="1"/>
</dbReference>
<dbReference type="GO" id="GO:0043190">
    <property type="term" value="C:ATP-binding cassette (ABC) transporter complex"/>
    <property type="evidence" value="ECO:0007669"/>
    <property type="project" value="InterPro"/>
</dbReference>
<dbReference type="RefSeq" id="WP_033087134.1">
    <property type="nucleotide sequence ID" value="NZ_AP017900.1"/>
</dbReference>
<feature type="transmembrane region" description="Helical" evidence="6">
    <location>
        <begin position="137"/>
        <end position="160"/>
    </location>
</feature>
<comment type="similarity">
    <text evidence="6">Belongs to the ABC-2 integral membrane protein family.</text>
</comment>
<organism evidence="9 10">
    <name type="scientific">Nocardia seriolae</name>
    <dbReference type="NCBI Taxonomy" id="37332"/>
    <lineage>
        <taxon>Bacteria</taxon>
        <taxon>Bacillati</taxon>
        <taxon>Actinomycetota</taxon>
        <taxon>Actinomycetes</taxon>
        <taxon>Mycobacteriales</taxon>
        <taxon>Nocardiaceae</taxon>
        <taxon>Nocardia</taxon>
    </lineage>
</organism>
<dbReference type="InterPro" id="IPR047817">
    <property type="entry name" value="ABC2_TM_bact-type"/>
</dbReference>
<gene>
    <name evidence="8" type="ORF">NS506_06656</name>
    <name evidence="9" type="ORF">NSK11_contig00042-0030</name>
</gene>
<evidence type="ECO:0000256" key="6">
    <source>
        <dbReference type="RuleBase" id="RU361157"/>
    </source>
</evidence>
<protein>
    <recommendedName>
        <fullName evidence="6">Transport permease protein</fullName>
    </recommendedName>
</protein>
<keyword evidence="2 6" id="KW-0812">Transmembrane</keyword>
<dbReference type="AlphaFoldDB" id="A0A0B8N4D9"/>
<dbReference type="PRINTS" id="PR00164">
    <property type="entry name" value="ABC2TRNSPORT"/>
</dbReference>
<reference evidence="8 11" key="3">
    <citation type="submission" date="2016-10" db="EMBL/GenBank/DDBJ databases">
        <title>Genome sequence of Nocardia seriolae strain EM150506, isolated from Anguila japonica.</title>
        <authorList>
            <person name="Han H.-J."/>
        </authorList>
    </citation>
    <scope>NUCLEOTIDE SEQUENCE [LARGE SCALE GENOMIC DNA]</scope>
    <source>
        <strain evidence="8 11">EM150506</strain>
    </source>
</reference>
<dbReference type="Proteomes" id="UP000180166">
    <property type="component" value="Chromosome"/>
</dbReference>
<dbReference type="KEGG" id="nsr:NS506_06656"/>
<evidence type="ECO:0000313" key="10">
    <source>
        <dbReference type="Proteomes" id="UP000037179"/>
    </source>
</evidence>
<dbReference type="EMBL" id="BBYQ01000042">
    <property type="protein sequence ID" value="GAP28777.1"/>
    <property type="molecule type" value="Genomic_DNA"/>
</dbReference>
<feature type="transmembrane region" description="Helical" evidence="6">
    <location>
        <begin position="111"/>
        <end position="131"/>
    </location>
</feature>
<dbReference type="GeneID" id="93373445"/>
<evidence type="ECO:0000313" key="8">
    <source>
        <dbReference type="EMBL" id="APB00687.1"/>
    </source>
</evidence>
<dbReference type="InterPro" id="IPR051328">
    <property type="entry name" value="T7SS_ABC-Transporter"/>
</dbReference>
<reference evidence="9 10" key="2">
    <citation type="journal article" date="2016" name="Genome Announc.">
        <title>Draft Genome Sequence of Erythromycin- and Oxytetracycline-Sensitive Nocardia seriolae Strain U-1 (NBRC 110359).</title>
        <authorList>
            <person name="Imajoh M."/>
            <person name="Sukeda M."/>
            <person name="Shimizu M."/>
            <person name="Yamane J."/>
            <person name="Ohnishi K."/>
            <person name="Oshima S."/>
        </authorList>
    </citation>
    <scope>NUCLEOTIDE SEQUENCE [LARGE SCALE GENOMIC DNA]</scope>
    <source>
        <strain evidence="9 10">U-1</strain>
    </source>
</reference>
<evidence type="ECO:0000256" key="4">
    <source>
        <dbReference type="ARBA" id="ARBA00023136"/>
    </source>
</evidence>
<keyword evidence="6" id="KW-1003">Cell membrane</keyword>
<dbReference type="OrthoDB" id="9255971at2"/>
<keyword evidence="10" id="KW-1185">Reference proteome</keyword>
<dbReference type="InterPro" id="IPR000412">
    <property type="entry name" value="ABC_2_transport"/>
</dbReference>
<feature type="transmembrane region" description="Helical" evidence="6">
    <location>
        <begin position="172"/>
        <end position="192"/>
    </location>
</feature>
<evidence type="ECO:0000256" key="3">
    <source>
        <dbReference type="ARBA" id="ARBA00022989"/>
    </source>
</evidence>
<evidence type="ECO:0000313" key="9">
    <source>
        <dbReference type="EMBL" id="GAP28777.1"/>
    </source>
</evidence>
<dbReference type="InterPro" id="IPR013525">
    <property type="entry name" value="ABC2_TM"/>
</dbReference>
<evidence type="ECO:0000313" key="11">
    <source>
        <dbReference type="Proteomes" id="UP000180166"/>
    </source>
</evidence>
<feature type="transmembrane region" description="Helical" evidence="6">
    <location>
        <begin position="21"/>
        <end position="39"/>
    </location>
</feature>
<dbReference type="GO" id="GO:0046677">
    <property type="term" value="P:response to antibiotic"/>
    <property type="evidence" value="ECO:0007669"/>
    <property type="project" value="UniProtKB-KW"/>
</dbReference>
<dbReference type="EMBL" id="CP017839">
    <property type="protein sequence ID" value="APB00687.1"/>
    <property type="molecule type" value="Genomic_DNA"/>
</dbReference>
<dbReference type="PIRSF" id="PIRSF006648">
    <property type="entry name" value="DrrB"/>
    <property type="match status" value="1"/>
</dbReference>
<evidence type="ECO:0000256" key="2">
    <source>
        <dbReference type="ARBA" id="ARBA00022692"/>
    </source>
</evidence>
<feature type="transmembrane region" description="Helical" evidence="6">
    <location>
        <begin position="226"/>
        <end position="249"/>
    </location>
</feature>
<keyword evidence="3 6" id="KW-1133">Transmembrane helix</keyword>
<feature type="transmembrane region" description="Helical" evidence="6">
    <location>
        <begin position="59"/>
        <end position="82"/>
    </location>
</feature>
<evidence type="ECO:0000256" key="5">
    <source>
        <dbReference type="ARBA" id="ARBA00023251"/>
    </source>
</evidence>
<name>A0A0B8N4D9_9NOCA</name>
<feature type="domain" description="ABC transmembrane type-2" evidence="7">
    <location>
        <begin position="23"/>
        <end position="251"/>
    </location>
</feature>
<dbReference type="PANTHER" id="PTHR43077">
    <property type="entry name" value="TRANSPORT PERMEASE YVFS-RELATED"/>
    <property type="match status" value="1"/>
</dbReference>
<keyword evidence="5" id="KW-0046">Antibiotic resistance</keyword>
<keyword evidence="6" id="KW-0813">Transport</keyword>
<proteinExistence type="inferred from homology"/>
<dbReference type="Proteomes" id="UP000037179">
    <property type="component" value="Unassembled WGS sequence"/>
</dbReference>
<keyword evidence="4 6" id="KW-0472">Membrane</keyword>
<reference evidence="10" key="1">
    <citation type="submission" date="2015-07" db="EMBL/GenBank/DDBJ databases">
        <title>Nocardia seriolae U-1 whole genome shotgun sequence.</title>
        <authorList>
            <person name="Imajoh M."/>
            <person name="Fukumoto Y."/>
            <person name="Sukeda M."/>
            <person name="Yamane J."/>
            <person name="Yamasaki K."/>
            <person name="Shimizu M."/>
            <person name="Ohnishi K."/>
            <person name="Oshima S."/>
        </authorList>
    </citation>
    <scope>NUCLEOTIDE SEQUENCE [LARGE SCALE GENOMIC DNA]</scope>
    <source>
        <strain evidence="10">U-1</strain>
    </source>
</reference>
<evidence type="ECO:0000259" key="7">
    <source>
        <dbReference type="PROSITE" id="PS51012"/>
    </source>
</evidence>
<dbReference type="Pfam" id="PF01061">
    <property type="entry name" value="ABC2_membrane"/>
    <property type="match status" value="1"/>
</dbReference>
<comment type="subcellular location">
    <subcellularLocation>
        <location evidence="6">Cell membrane</location>
        <topology evidence="6">Multi-pass membrane protein</topology>
    </subcellularLocation>
    <subcellularLocation>
        <location evidence="1">Membrane</location>
        <topology evidence="1">Multi-pass membrane protein</topology>
    </subcellularLocation>
</comment>
<dbReference type="GO" id="GO:0140359">
    <property type="term" value="F:ABC-type transporter activity"/>
    <property type="evidence" value="ECO:0007669"/>
    <property type="project" value="InterPro"/>
</dbReference>